<feature type="region of interest" description="Disordered" evidence="1">
    <location>
        <begin position="291"/>
        <end position="393"/>
    </location>
</feature>
<dbReference type="Proteomes" id="UP001498398">
    <property type="component" value="Unassembled WGS sequence"/>
</dbReference>
<proteinExistence type="predicted"/>
<evidence type="ECO:0000256" key="1">
    <source>
        <dbReference type="SAM" id="MobiDB-lite"/>
    </source>
</evidence>
<feature type="compositionally biased region" description="Basic and acidic residues" evidence="1">
    <location>
        <begin position="344"/>
        <end position="359"/>
    </location>
</feature>
<feature type="region of interest" description="Disordered" evidence="1">
    <location>
        <begin position="125"/>
        <end position="209"/>
    </location>
</feature>
<name>A0ABR1J585_9AGAR</name>
<comment type="caution">
    <text evidence="2">The sequence shown here is derived from an EMBL/GenBank/DDBJ whole genome shotgun (WGS) entry which is preliminary data.</text>
</comment>
<sequence length="393" mass="43547">MDLDQRNPFSTPLAAKSSSFLRTSSSLAREVHREMRDDEDGSGTKQWTKEEWKILDGCLTDERLELGEELDSALVQEYHDGMPLAGVDMVEVDKVVDRFIEVMGGEEKVDEFGWTRESLFARTKAIQNKQRGGNVAPPTTPYTPRNSAENPKQRPSMPVPDFTPLGKRPAPPRKAKAPSLPPPAGNDAPFSNISASVPDDPPRRKVPATLLAPRYSHLLEEAIAISKSTAAEPQEDVDEEEEVEPEGDSTEVQIDADDAELEPEATISSGHRSRPSLGKKVTGFLFSYLPTLSKTNKPSSIPRKASSDRRPGLPLPPTEVLEKPRGPVTTPARPTIPKPVPAKELVDLNHRPFPEESRIPRRGKALPKRMVDLQHVPLPMEKEKPREAQDEKE</sequence>
<feature type="compositionally biased region" description="Basic and acidic residues" evidence="1">
    <location>
        <begin position="380"/>
        <end position="393"/>
    </location>
</feature>
<dbReference type="EMBL" id="JBANRG010000032">
    <property type="protein sequence ID" value="KAK7451080.1"/>
    <property type="molecule type" value="Genomic_DNA"/>
</dbReference>
<keyword evidence="3" id="KW-1185">Reference proteome</keyword>
<gene>
    <name evidence="2" type="ORF">VKT23_012756</name>
</gene>
<organism evidence="2 3">
    <name type="scientific">Marasmiellus scandens</name>
    <dbReference type="NCBI Taxonomy" id="2682957"/>
    <lineage>
        <taxon>Eukaryota</taxon>
        <taxon>Fungi</taxon>
        <taxon>Dikarya</taxon>
        <taxon>Basidiomycota</taxon>
        <taxon>Agaricomycotina</taxon>
        <taxon>Agaricomycetes</taxon>
        <taxon>Agaricomycetidae</taxon>
        <taxon>Agaricales</taxon>
        <taxon>Marasmiineae</taxon>
        <taxon>Omphalotaceae</taxon>
        <taxon>Marasmiellus</taxon>
    </lineage>
</organism>
<evidence type="ECO:0000313" key="3">
    <source>
        <dbReference type="Proteomes" id="UP001498398"/>
    </source>
</evidence>
<protein>
    <submittedName>
        <fullName evidence="2">Uncharacterized protein</fullName>
    </submittedName>
</protein>
<feature type="compositionally biased region" description="Acidic residues" evidence="1">
    <location>
        <begin position="233"/>
        <end position="263"/>
    </location>
</feature>
<evidence type="ECO:0000313" key="2">
    <source>
        <dbReference type="EMBL" id="KAK7451080.1"/>
    </source>
</evidence>
<accession>A0ABR1J585</accession>
<reference evidence="2 3" key="1">
    <citation type="submission" date="2024-01" db="EMBL/GenBank/DDBJ databases">
        <title>A draft genome for the cacao thread blight pathogen Marasmiellus scandens.</title>
        <authorList>
            <person name="Baruah I.K."/>
            <person name="Leung J."/>
            <person name="Bukari Y."/>
            <person name="Amoako-Attah I."/>
            <person name="Meinhardt L.W."/>
            <person name="Bailey B.A."/>
            <person name="Cohen S.P."/>
        </authorList>
    </citation>
    <scope>NUCLEOTIDE SEQUENCE [LARGE SCALE GENOMIC DNA]</scope>
    <source>
        <strain evidence="2 3">GH-19</strain>
    </source>
</reference>
<feature type="region of interest" description="Disordered" evidence="1">
    <location>
        <begin position="1"/>
        <end position="25"/>
    </location>
</feature>
<feature type="region of interest" description="Disordered" evidence="1">
    <location>
        <begin position="225"/>
        <end position="279"/>
    </location>
</feature>